<dbReference type="SUPFAM" id="SSF51905">
    <property type="entry name" value="FAD/NAD(P)-binding domain"/>
    <property type="match status" value="1"/>
</dbReference>
<dbReference type="GO" id="GO:0050660">
    <property type="term" value="F:flavin adenine dinucleotide binding"/>
    <property type="evidence" value="ECO:0007669"/>
    <property type="project" value="InterPro"/>
</dbReference>
<evidence type="ECO:0000256" key="4">
    <source>
        <dbReference type="ARBA" id="ARBA00022827"/>
    </source>
</evidence>
<dbReference type="EMBL" id="CAJVPA010000088">
    <property type="protein sequence ID" value="CAG8311955.1"/>
    <property type="molecule type" value="Genomic_DNA"/>
</dbReference>
<evidence type="ECO:0000313" key="8">
    <source>
        <dbReference type="Proteomes" id="UP001152646"/>
    </source>
</evidence>
<gene>
    <name evidence="7" type="ORF">PSALAMII_LOCUS2170</name>
</gene>
<evidence type="ECO:0000256" key="2">
    <source>
        <dbReference type="ARBA" id="ARBA00010989"/>
    </source>
</evidence>
<dbReference type="Pfam" id="PF01266">
    <property type="entry name" value="DAO"/>
    <property type="match status" value="1"/>
</dbReference>
<dbReference type="Gene3D" id="3.50.50.60">
    <property type="entry name" value="FAD/NAD(P)-binding domain"/>
    <property type="match status" value="1"/>
</dbReference>
<accession>A0A9W4III1</accession>
<evidence type="ECO:0000256" key="5">
    <source>
        <dbReference type="ARBA" id="ARBA00023002"/>
    </source>
</evidence>
<evidence type="ECO:0000256" key="1">
    <source>
        <dbReference type="ARBA" id="ARBA00001974"/>
    </source>
</evidence>
<dbReference type="Proteomes" id="UP001152646">
    <property type="component" value="Unassembled WGS sequence"/>
</dbReference>
<dbReference type="AlphaFoldDB" id="A0A9W4III1"/>
<dbReference type="SUPFAM" id="SSF54373">
    <property type="entry name" value="FAD-linked reductases, C-terminal domain"/>
    <property type="match status" value="1"/>
</dbReference>
<name>A0A9W4III1_9EURO</name>
<feature type="domain" description="FAD dependent oxidoreductase" evidence="6">
    <location>
        <begin position="31"/>
        <end position="384"/>
    </location>
</feature>
<dbReference type="OrthoDB" id="424974at2759"/>
<proteinExistence type="inferred from homology"/>
<comment type="cofactor">
    <cofactor evidence="1">
        <name>FAD</name>
        <dbReference type="ChEBI" id="CHEBI:57692"/>
    </cofactor>
</comment>
<comment type="caution">
    <text evidence="7">The sequence shown here is derived from an EMBL/GenBank/DDBJ whole genome shotgun (WGS) entry which is preliminary data.</text>
</comment>
<evidence type="ECO:0000313" key="7">
    <source>
        <dbReference type="EMBL" id="CAG8311955.1"/>
    </source>
</evidence>
<comment type="similarity">
    <text evidence="2">Belongs to the MSOX/MTOX family.</text>
</comment>
<dbReference type="Gene3D" id="3.30.9.10">
    <property type="entry name" value="D-Amino Acid Oxidase, subunit A, domain 2"/>
    <property type="match status" value="1"/>
</dbReference>
<dbReference type="InterPro" id="IPR006076">
    <property type="entry name" value="FAD-dep_OxRdtase"/>
</dbReference>
<reference evidence="7" key="1">
    <citation type="submission" date="2021-07" db="EMBL/GenBank/DDBJ databases">
        <authorList>
            <person name="Branca A.L. A."/>
        </authorList>
    </citation>
    <scope>NUCLEOTIDE SEQUENCE</scope>
</reference>
<keyword evidence="4" id="KW-0274">FAD</keyword>
<dbReference type="PANTHER" id="PTHR10961:SF7">
    <property type="entry name" value="FAD DEPENDENT OXIDOREDUCTASE DOMAIN-CONTAINING PROTEIN"/>
    <property type="match status" value="1"/>
</dbReference>
<evidence type="ECO:0000259" key="6">
    <source>
        <dbReference type="Pfam" id="PF01266"/>
    </source>
</evidence>
<keyword evidence="5" id="KW-0560">Oxidoreductase</keyword>
<dbReference type="PANTHER" id="PTHR10961">
    <property type="entry name" value="PEROXISOMAL SARCOSINE OXIDASE"/>
    <property type="match status" value="1"/>
</dbReference>
<dbReference type="GO" id="GO:0008115">
    <property type="term" value="F:sarcosine oxidase activity"/>
    <property type="evidence" value="ECO:0007669"/>
    <property type="project" value="TreeGrafter"/>
</dbReference>
<dbReference type="InterPro" id="IPR036188">
    <property type="entry name" value="FAD/NAD-bd_sf"/>
</dbReference>
<dbReference type="InterPro" id="IPR045170">
    <property type="entry name" value="MTOX"/>
</dbReference>
<organism evidence="7 8">
    <name type="scientific">Penicillium salamii</name>
    <dbReference type="NCBI Taxonomy" id="1612424"/>
    <lineage>
        <taxon>Eukaryota</taxon>
        <taxon>Fungi</taxon>
        <taxon>Dikarya</taxon>
        <taxon>Ascomycota</taxon>
        <taxon>Pezizomycotina</taxon>
        <taxon>Eurotiomycetes</taxon>
        <taxon>Eurotiomycetidae</taxon>
        <taxon>Eurotiales</taxon>
        <taxon>Aspergillaceae</taxon>
        <taxon>Penicillium</taxon>
    </lineage>
</organism>
<sequence>MISGISAHYHQEFFLSLLYLSTPVKQMERFDVAVIGLGALGSAAAYQASAKGAKTLGLEQFELGHVRGASSDTSRIIRTSYGSPQYVALAQAAYKDWDELQKNAGVQLVQITGGVVLLPRGGQASSASEFTASLDSCGVKYELLSSKEVNERWPGFKIADDIDTVYTADTGIVHASKAVTAMQYQARANGAILKENHRVDKITPEGNGNGVVIETSKGRFWAKKVILSADAWVNKLLRPLGAEIQGLTVMQEQVTYFKPLDPERYEPKNFPVWIWGDNPLYYGFPAYGEPSIKAGQDRQRNVMHPDHRTFAPSPELLNKLTKFMDTIIPDHGPELRTVTCQYAVTPDRQFMIGPLKNHPDIILAQGNGHAFKFAPAIGRVVAELAIDGKTKQDISLFPVQDPSNGPRRAMSSHL</sequence>
<dbReference type="NCBIfam" id="NF008425">
    <property type="entry name" value="PRK11259.1"/>
    <property type="match status" value="1"/>
</dbReference>
<keyword evidence="3" id="KW-0285">Flavoprotein</keyword>
<evidence type="ECO:0000256" key="3">
    <source>
        <dbReference type="ARBA" id="ARBA00022630"/>
    </source>
</evidence>
<protein>
    <recommendedName>
        <fullName evidence="6">FAD dependent oxidoreductase domain-containing protein</fullName>
    </recommendedName>
</protein>